<gene>
    <name evidence="1" type="ORF">CesoFtcFv8_001666</name>
</gene>
<sequence>MDARPGRNGEHEWHRLGHILVPQTLEAKVVGIGARYFSQGTKDRPGSLAVATPWRYDNSFFFFQTSESLVESLPLLKRKG</sequence>
<dbReference type="EMBL" id="JAULUE010002046">
    <property type="protein sequence ID" value="KAK5916139.1"/>
    <property type="molecule type" value="Genomic_DNA"/>
</dbReference>
<evidence type="ECO:0000313" key="2">
    <source>
        <dbReference type="Proteomes" id="UP001335648"/>
    </source>
</evidence>
<name>A0AAN8D6A7_9TELE</name>
<dbReference type="Proteomes" id="UP001335648">
    <property type="component" value="Unassembled WGS sequence"/>
</dbReference>
<protein>
    <submittedName>
        <fullName evidence="1">Uncharacterized protein</fullName>
    </submittedName>
</protein>
<evidence type="ECO:0000313" key="1">
    <source>
        <dbReference type="EMBL" id="KAK5916139.1"/>
    </source>
</evidence>
<organism evidence="1 2">
    <name type="scientific">Champsocephalus esox</name>
    <name type="common">pike icefish</name>
    <dbReference type="NCBI Taxonomy" id="159716"/>
    <lineage>
        <taxon>Eukaryota</taxon>
        <taxon>Metazoa</taxon>
        <taxon>Chordata</taxon>
        <taxon>Craniata</taxon>
        <taxon>Vertebrata</taxon>
        <taxon>Euteleostomi</taxon>
        <taxon>Actinopterygii</taxon>
        <taxon>Neopterygii</taxon>
        <taxon>Teleostei</taxon>
        <taxon>Neoteleostei</taxon>
        <taxon>Acanthomorphata</taxon>
        <taxon>Eupercaria</taxon>
        <taxon>Perciformes</taxon>
        <taxon>Notothenioidei</taxon>
        <taxon>Channichthyidae</taxon>
        <taxon>Champsocephalus</taxon>
    </lineage>
</organism>
<proteinExistence type="predicted"/>
<dbReference type="AlphaFoldDB" id="A0AAN8D6A7"/>
<accession>A0AAN8D6A7</accession>
<keyword evidence="2" id="KW-1185">Reference proteome</keyword>
<reference evidence="1 2" key="1">
    <citation type="journal article" date="2023" name="Mol. Biol. Evol.">
        <title>Genomics of Secondarily Temperate Adaptation in the Only Non-Antarctic Icefish.</title>
        <authorList>
            <person name="Rivera-Colon A.G."/>
            <person name="Rayamajhi N."/>
            <person name="Minhas B.F."/>
            <person name="Madrigal G."/>
            <person name="Bilyk K.T."/>
            <person name="Yoon V."/>
            <person name="Hune M."/>
            <person name="Gregory S."/>
            <person name="Cheng C.H.C."/>
            <person name="Catchen J.M."/>
        </authorList>
    </citation>
    <scope>NUCLEOTIDE SEQUENCE [LARGE SCALE GENOMIC DNA]</scope>
    <source>
        <strain evidence="1">JC2023a</strain>
    </source>
</reference>
<comment type="caution">
    <text evidence="1">The sequence shown here is derived from an EMBL/GenBank/DDBJ whole genome shotgun (WGS) entry which is preliminary data.</text>
</comment>